<dbReference type="Proteomes" id="UP001066276">
    <property type="component" value="Chromosome 10"/>
</dbReference>
<name>A0AAV7M3Z4_PLEWA</name>
<gene>
    <name evidence="2" type="ORF">NDU88_003242</name>
</gene>
<comment type="caution">
    <text evidence="2">The sequence shown here is derived from an EMBL/GenBank/DDBJ whole genome shotgun (WGS) entry which is preliminary data.</text>
</comment>
<keyword evidence="3" id="KW-1185">Reference proteome</keyword>
<proteinExistence type="predicted"/>
<feature type="compositionally biased region" description="Basic residues" evidence="1">
    <location>
        <begin position="35"/>
        <end position="49"/>
    </location>
</feature>
<feature type="compositionally biased region" description="Polar residues" evidence="1">
    <location>
        <begin position="50"/>
        <end position="60"/>
    </location>
</feature>
<protein>
    <submittedName>
        <fullName evidence="2">Uncharacterized protein</fullName>
    </submittedName>
</protein>
<evidence type="ECO:0000313" key="2">
    <source>
        <dbReference type="EMBL" id="KAJ1098126.1"/>
    </source>
</evidence>
<organism evidence="2 3">
    <name type="scientific">Pleurodeles waltl</name>
    <name type="common">Iberian ribbed newt</name>
    <dbReference type="NCBI Taxonomy" id="8319"/>
    <lineage>
        <taxon>Eukaryota</taxon>
        <taxon>Metazoa</taxon>
        <taxon>Chordata</taxon>
        <taxon>Craniata</taxon>
        <taxon>Vertebrata</taxon>
        <taxon>Euteleostomi</taxon>
        <taxon>Amphibia</taxon>
        <taxon>Batrachia</taxon>
        <taxon>Caudata</taxon>
        <taxon>Salamandroidea</taxon>
        <taxon>Salamandridae</taxon>
        <taxon>Pleurodelinae</taxon>
        <taxon>Pleurodeles</taxon>
    </lineage>
</organism>
<evidence type="ECO:0000313" key="3">
    <source>
        <dbReference type="Proteomes" id="UP001066276"/>
    </source>
</evidence>
<evidence type="ECO:0000256" key="1">
    <source>
        <dbReference type="SAM" id="MobiDB-lite"/>
    </source>
</evidence>
<reference evidence="2" key="1">
    <citation type="journal article" date="2022" name="bioRxiv">
        <title>Sequencing and chromosome-scale assembly of the giantPleurodeles waltlgenome.</title>
        <authorList>
            <person name="Brown T."/>
            <person name="Elewa A."/>
            <person name="Iarovenko S."/>
            <person name="Subramanian E."/>
            <person name="Araus A.J."/>
            <person name="Petzold A."/>
            <person name="Susuki M."/>
            <person name="Suzuki K.-i.T."/>
            <person name="Hayashi T."/>
            <person name="Toyoda A."/>
            <person name="Oliveira C."/>
            <person name="Osipova E."/>
            <person name="Leigh N.D."/>
            <person name="Simon A."/>
            <person name="Yun M.H."/>
        </authorList>
    </citation>
    <scope>NUCLEOTIDE SEQUENCE</scope>
    <source>
        <strain evidence="2">20211129_DDA</strain>
        <tissue evidence="2">Liver</tissue>
    </source>
</reference>
<dbReference type="AlphaFoldDB" id="A0AAV7M3Z4"/>
<accession>A0AAV7M3Z4</accession>
<feature type="region of interest" description="Disordered" evidence="1">
    <location>
        <begin position="1"/>
        <end position="61"/>
    </location>
</feature>
<dbReference type="EMBL" id="JANPWB010000014">
    <property type="protein sequence ID" value="KAJ1098126.1"/>
    <property type="molecule type" value="Genomic_DNA"/>
</dbReference>
<sequence length="86" mass="9862">MRQIAGKISNRDEGIGDEYVGQLSGPENRALAVKKSTRAQRRSGKRTTRTHNSLKTSKSLLPQHGYPFLQDFHTHEYATYTRKCRE</sequence>